<dbReference type="PROSITE" id="PS01180">
    <property type="entry name" value="CUB"/>
    <property type="match status" value="4"/>
</dbReference>
<evidence type="ECO:0000313" key="6">
    <source>
        <dbReference type="Proteomes" id="UP000594260"/>
    </source>
</evidence>
<dbReference type="GeneID" id="111246236"/>
<evidence type="ECO:0000256" key="3">
    <source>
        <dbReference type="SAM" id="SignalP"/>
    </source>
</evidence>
<dbReference type="InterPro" id="IPR035914">
    <property type="entry name" value="Sperma_CUB_dom_sf"/>
</dbReference>
<keyword evidence="3" id="KW-0732">Signal</keyword>
<dbReference type="SUPFAM" id="SSF49854">
    <property type="entry name" value="Spermadhesin, CUB domain"/>
    <property type="match status" value="4"/>
</dbReference>
<organism evidence="5 6">
    <name type="scientific">Varroa destructor</name>
    <name type="common">Honeybee mite</name>
    <dbReference type="NCBI Taxonomy" id="109461"/>
    <lineage>
        <taxon>Eukaryota</taxon>
        <taxon>Metazoa</taxon>
        <taxon>Ecdysozoa</taxon>
        <taxon>Arthropoda</taxon>
        <taxon>Chelicerata</taxon>
        <taxon>Arachnida</taxon>
        <taxon>Acari</taxon>
        <taxon>Parasitiformes</taxon>
        <taxon>Mesostigmata</taxon>
        <taxon>Gamasina</taxon>
        <taxon>Dermanyssoidea</taxon>
        <taxon>Varroidae</taxon>
        <taxon>Varroa</taxon>
    </lineage>
</organism>
<feature type="signal peptide" evidence="3">
    <location>
        <begin position="1"/>
        <end position="29"/>
    </location>
</feature>
<keyword evidence="1" id="KW-1015">Disulfide bond</keyword>
<dbReference type="AlphaFoldDB" id="A0A7M7JFD3"/>
<dbReference type="Gene3D" id="2.60.120.290">
    <property type="entry name" value="Spermadhesin, CUB domain"/>
    <property type="match status" value="4"/>
</dbReference>
<feature type="domain" description="CUB" evidence="4">
    <location>
        <begin position="480"/>
        <end position="598"/>
    </location>
</feature>
<feature type="domain" description="CUB" evidence="4">
    <location>
        <begin position="34"/>
        <end position="163"/>
    </location>
</feature>
<name>A0A7M7JFD3_VARDE</name>
<dbReference type="InParanoid" id="A0A7M7JFD3"/>
<evidence type="ECO:0000259" key="4">
    <source>
        <dbReference type="PROSITE" id="PS01180"/>
    </source>
</evidence>
<dbReference type="KEGG" id="vde:111246236"/>
<dbReference type="OMA" id="LEYKFHT"/>
<dbReference type="FunCoup" id="A0A7M7JFD3">
    <property type="interactions" value="5"/>
</dbReference>
<evidence type="ECO:0000256" key="1">
    <source>
        <dbReference type="ARBA" id="ARBA00023157"/>
    </source>
</evidence>
<reference evidence="5" key="1">
    <citation type="submission" date="2021-01" db="UniProtKB">
        <authorList>
            <consortium name="EnsemblMetazoa"/>
        </authorList>
    </citation>
    <scope>IDENTIFICATION</scope>
</reference>
<dbReference type="FunFam" id="2.60.120.290:FF:000058">
    <property type="entry name" value="CUB domaincontaining protein"/>
    <property type="match status" value="1"/>
</dbReference>
<protein>
    <recommendedName>
        <fullName evidence="4">CUB domain-containing protein</fullName>
    </recommendedName>
</protein>
<dbReference type="Pfam" id="PF00431">
    <property type="entry name" value="CUB"/>
    <property type="match status" value="4"/>
</dbReference>
<dbReference type="InterPro" id="IPR000859">
    <property type="entry name" value="CUB_dom"/>
</dbReference>
<dbReference type="PANTHER" id="PTHR47537:SF2">
    <property type="entry name" value="CUBILIN"/>
    <property type="match status" value="1"/>
</dbReference>
<dbReference type="OrthoDB" id="6369184at2759"/>
<feature type="domain" description="CUB" evidence="4">
    <location>
        <begin position="180"/>
        <end position="298"/>
    </location>
</feature>
<sequence>MKLRWPPFNVISTHVLGLLIGCLLPVADAIGVECECVTFDSTFGKEHGVFTSPDWPTPYDENIECVLYRFVGSEQQIVRVYFEEFDLQKTNMDCIFGDYVKLFLHLGDEAAVNEVTPFNSVLCGKLSDIEQTHYSSGRALIFEFHSDFRRSNSTGFRGTFQFLNKDQFMTEGALIEDTACDFVMESINRTEGRFFSPQYPSNYPRESRCSYQFLGRETERVKLMFGQIRLQKGDYSCYNAPDKITVRDGRDMSAPVIGTLCNRNMWVELVSTGPDLLVIFTASSHFPGRGFFGNFSFVEILPPPPISASIDQNMYPAYHPDKVSWDIFGSFPQHGTHANGSCDMVISSNMSKNGTITSPNYPNTYPGNIKCTYHFQGEGKERVQIKFTDFDLYKSTDDSRDCENVDSVVVFITIKGQRERVDNFCGNTLPVQIMSNEHRMTVIFQSHATASQPVKGFRAIYQFVTNFGIPSGRQDPQGVCTFIYNSSEVSNGTFTTPNYPGVYPRDTECHYLFYGKDKEKIHIQFAYFDVEGVPPCTSDTASDYVEFSNFKTVDRKIPRHCGNMKPNKIESDSDFFRVAFRSNDKFDGTGFEAFYQFRGVHESGRIRHVHNVSCIPSLRKYHAHVTLPSDSTTSLRRNDRPQAPSLLSAFLHVLFSYNMKLYCRRDNHSYSCRHRPRNHYRPLCFCGSPIRVEYL</sequence>
<feature type="domain" description="CUB" evidence="4">
    <location>
        <begin position="342"/>
        <end position="464"/>
    </location>
</feature>
<dbReference type="SMART" id="SM00042">
    <property type="entry name" value="CUB"/>
    <property type="match status" value="4"/>
</dbReference>
<evidence type="ECO:0000256" key="2">
    <source>
        <dbReference type="PROSITE-ProRule" id="PRU00059"/>
    </source>
</evidence>
<accession>A0A7M7JFD3</accession>
<dbReference type="InterPro" id="IPR053207">
    <property type="entry name" value="Non-NMDA_GluR_Accessory"/>
</dbReference>
<dbReference type="PANTHER" id="PTHR47537">
    <property type="entry name" value="CUBILIN"/>
    <property type="match status" value="1"/>
</dbReference>
<feature type="chain" id="PRO_5029484220" description="CUB domain-containing protein" evidence="3">
    <location>
        <begin position="30"/>
        <end position="695"/>
    </location>
</feature>
<keyword evidence="6" id="KW-1185">Reference proteome</keyword>
<comment type="caution">
    <text evidence="2">Lacks conserved residue(s) required for the propagation of feature annotation.</text>
</comment>
<dbReference type="GO" id="GO:0005886">
    <property type="term" value="C:plasma membrane"/>
    <property type="evidence" value="ECO:0007669"/>
    <property type="project" value="TreeGrafter"/>
</dbReference>
<proteinExistence type="predicted"/>
<dbReference type="PROSITE" id="PS51257">
    <property type="entry name" value="PROKAR_LIPOPROTEIN"/>
    <property type="match status" value="1"/>
</dbReference>
<evidence type="ECO:0000313" key="5">
    <source>
        <dbReference type="EnsemblMetazoa" id="XP_022651242"/>
    </source>
</evidence>
<dbReference type="RefSeq" id="XP_022651242.1">
    <property type="nucleotide sequence ID" value="XM_022795507.1"/>
</dbReference>
<dbReference type="CDD" id="cd00041">
    <property type="entry name" value="CUB"/>
    <property type="match status" value="4"/>
</dbReference>
<dbReference type="EnsemblMetazoa" id="XM_022795507">
    <property type="protein sequence ID" value="XP_022651242"/>
    <property type="gene ID" value="LOC111246236"/>
</dbReference>
<dbReference type="Proteomes" id="UP000594260">
    <property type="component" value="Unplaced"/>
</dbReference>